<dbReference type="Proteomes" id="UP000430975">
    <property type="component" value="Unassembled WGS sequence"/>
</dbReference>
<name>A0A6I2GL00_9LACT</name>
<evidence type="ECO:0000313" key="1">
    <source>
        <dbReference type="EMBL" id="MRI85238.1"/>
    </source>
</evidence>
<keyword evidence="2" id="KW-1185">Reference proteome</keyword>
<dbReference type="RefSeq" id="WP_153863366.1">
    <property type="nucleotide sequence ID" value="NZ_WJQS01000003.1"/>
</dbReference>
<dbReference type="AlphaFoldDB" id="A0A6I2GL00"/>
<reference evidence="1 2" key="1">
    <citation type="submission" date="2019-11" db="EMBL/GenBank/DDBJ databases">
        <title>Characterisation of Fundicoccus ignavus gen. nov. sp. nov., a novel genus of the family Aerococcaceae isolated from bulk tank milk.</title>
        <authorList>
            <person name="Siebert A."/>
            <person name="Huptas C."/>
            <person name="Wenning M."/>
            <person name="Scherer S."/>
            <person name="Doll E.V."/>
        </authorList>
    </citation>
    <scope>NUCLEOTIDE SEQUENCE [LARGE SCALE GENOMIC DNA]</scope>
    <source>
        <strain evidence="1 2">WS4759</strain>
    </source>
</reference>
<comment type="caution">
    <text evidence="1">The sequence shown here is derived from an EMBL/GenBank/DDBJ whole genome shotgun (WGS) entry which is preliminary data.</text>
</comment>
<protein>
    <submittedName>
        <fullName evidence="1">Uncharacterized protein</fullName>
    </submittedName>
</protein>
<organism evidence="1 2">
    <name type="scientific">Fundicoccus ignavus</name>
    <dbReference type="NCBI Taxonomy" id="2664442"/>
    <lineage>
        <taxon>Bacteria</taxon>
        <taxon>Bacillati</taxon>
        <taxon>Bacillota</taxon>
        <taxon>Bacilli</taxon>
        <taxon>Lactobacillales</taxon>
        <taxon>Aerococcaceae</taxon>
        <taxon>Fundicoccus</taxon>
    </lineage>
</organism>
<proteinExistence type="predicted"/>
<sequence length="130" mass="14704">MMQKGVFFGSNGPEIQFDINGKGMGETLEIEEETAYVTLNLNVFNPLGVLESIAFYKGKINSDKRFKKIKEVFFIGDQDKFNYQLNSLISVEKNEIYRVEVIAKVGAVTVIPESDSYDRGFAYSNPIWIG</sequence>
<evidence type="ECO:0000313" key="2">
    <source>
        <dbReference type="Proteomes" id="UP000430975"/>
    </source>
</evidence>
<accession>A0A6I2GL00</accession>
<dbReference type="EMBL" id="WJQS01000003">
    <property type="protein sequence ID" value="MRI85238.1"/>
    <property type="molecule type" value="Genomic_DNA"/>
</dbReference>
<gene>
    <name evidence="1" type="ORF">GIY09_05025</name>
</gene>